<evidence type="ECO:0000256" key="7">
    <source>
        <dbReference type="ARBA" id="ARBA00022776"/>
    </source>
</evidence>
<evidence type="ECO:0000256" key="3">
    <source>
        <dbReference type="ARBA" id="ARBA00009702"/>
    </source>
</evidence>
<evidence type="ECO:0000313" key="13">
    <source>
        <dbReference type="EMBL" id="GIY83581.1"/>
    </source>
</evidence>
<dbReference type="GO" id="GO:0072686">
    <property type="term" value="C:mitotic spindle"/>
    <property type="evidence" value="ECO:0007669"/>
    <property type="project" value="TreeGrafter"/>
</dbReference>
<dbReference type="GO" id="GO:0008017">
    <property type="term" value="F:microtubule binding"/>
    <property type="evidence" value="ECO:0007669"/>
    <property type="project" value="TreeGrafter"/>
</dbReference>
<evidence type="ECO:0000256" key="9">
    <source>
        <dbReference type="ARBA" id="ARBA00023212"/>
    </source>
</evidence>
<dbReference type="GO" id="GO:0000281">
    <property type="term" value="P:mitotic cytokinesis"/>
    <property type="evidence" value="ECO:0007669"/>
    <property type="project" value="InterPro"/>
</dbReference>
<dbReference type="GO" id="GO:0007076">
    <property type="term" value="P:mitotic chromosome condensation"/>
    <property type="evidence" value="ECO:0007669"/>
    <property type="project" value="TreeGrafter"/>
</dbReference>
<name>A0AAV4WNQ8_9ARAC</name>
<dbReference type="InterPro" id="IPR026756">
    <property type="entry name" value="NuSAP"/>
</dbReference>
<keyword evidence="4" id="KW-0963">Cytoplasm</keyword>
<dbReference type="PANTHER" id="PTHR15874">
    <property type="entry name" value="NUCLEOLAR AND SPINDLE-ASSOCIATED PROTEIN 1"/>
    <property type="match status" value="1"/>
</dbReference>
<evidence type="ECO:0000256" key="11">
    <source>
        <dbReference type="ARBA" id="ARBA00023306"/>
    </source>
</evidence>
<comment type="similarity">
    <text evidence="3">Belongs to the NUSAP family.</text>
</comment>
<accession>A0AAV4WNQ8</accession>
<evidence type="ECO:0000256" key="12">
    <source>
        <dbReference type="SAM" id="MobiDB-lite"/>
    </source>
</evidence>
<keyword evidence="5" id="KW-0132">Cell division</keyword>
<feature type="region of interest" description="Disordered" evidence="12">
    <location>
        <begin position="152"/>
        <end position="205"/>
    </location>
</feature>
<evidence type="ECO:0000256" key="6">
    <source>
        <dbReference type="ARBA" id="ARBA00022701"/>
    </source>
</evidence>
<evidence type="ECO:0000313" key="14">
    <source>
        <dbReference type="Proteomes" id="UP001054837"/>
    </source>
</evidence>
<feature type="compositionally biased region" description="Basic residues" evidence="12">
    <location>
        <begin position="177"/>
        <end position="190"/>
    </location>
</feature>
<feature type="region of interest" description="Disordered" evidence="12">
    <location>
        <begin position="1"/>
        <end position="68"/>
    </location>
</feature>
<keyword evidence="14" id="KW-1185">Reference proteome</keyword>
<keyword evidence="11" id="KW-0131">Cell cycle</keyword>
<keyword evidence="9" id="KW-0206">Cytoskeleton</keyword>
<dbReference type="EMBL" id="BPLQ01014835">
    <property type="protein sequence ID" value="GIY83581.1"/>
    <property type="molecule type" value="Genomic_DNA"/>
</dbReference>
<dbReference type="GO" id="GO:0005730">
    <property type="term" value="C:nucleolus"/>
    <property type="evidence" value="ECO:0007669"/>
    <property type="project" value="TreeGrafter"/>
</dbReference>
<evidence type="ECO:0000256" key="5">
    <source>
        <dbReference type="ARBA" id="ARBA00022618"/>
    </source>
</evidence>
<dbReference type="AlphaFoldDB" id="A0AAV4WNQ8"/>
<evidence type="ECO:0000256" key="8">
    <source>
        <dbReference type="ARBA" id="ARBA00023125"/>
    </source>
</evidence>
<reference evidence="13 14" key="1">
    <citation type="submission" date="2021-06" db="EMBL/GenBank/DDBJ databases">
        <title>Caerostris darwini draft genome.</title>
        <authorList>
            <person name="Kono N."/>
            <person name="Arakawa K."/>
        </authorList>
    </citation>
    <scope>NUCLEOTIDE SEQUENCE [LARGE SCALE GENOMIC DNA]</scope>
</reference>
<keyword evidence="7" id="KW-0498">Mitosis</keyword>
<dbReference type="Proteomes" id="UP001054837">
    <property type="component" value="Unassembled WGS sequence"/>
</dbReference>
<dbReference type="PANTHER" id="PTHR15874:SF1">
    <property type="entry name" value="NUCLEOLAR AND SPINDLE-ASSOCIATED PROTEIN 1"/>
    <property type="match status" value="1"/>
</dbReference>
<dbReference type="GO" id="GO:0005874">
    <property type="term" value="C:microtubule"/>
    <property type="evidence" value="ECO:0007669"/>
    <property type="project" value="UniProtKB-KW"/>
</dbReference>
<keyword evidence="10" id="KW-0539">Nucleus</keyword>
<keyword evidence="6" id="KW-0493">Microtubule</keyword>
<organism evidence="13 14">
    <name type="scientific">Caerostris darwini</name>
    <dbReference type="NCBI Taxonomy" id="1538125"/>
    <lineage>
        <taxon>Eukaryota</taxon>
        <taxon>Metazoa</taxon>
        <taxon>Ecdysozoa</taxon>
        <taxon>Arthropoda</taxon>
        <taxon>Chelicerata</taxon>
        <taxon>Arachnida</taxon>
        <taxon>Araneae</taxon>
        <taxon>Araneomorphae</taxon>
        <taxon>Entelegynae</taxon>
        <taxon>Araneoidea</taxon>
        <taxon>Araneidae</taxon>
        <taxon>Caerostris</taxon>
    </lineage>
</organism>
<evidence type="ECO:0000256" key="10">
    <source>
        <dbReference type="ARBA" id="ARBA00023242"/>
    </source>
</evidence>
<evidence type="ECO:0000256" key="2">
    <source>
        <dbReference type="ARBA" id="ARBA00004186"/>
    </source>
</evidence>
<comment type="caution">
    <text evidence="13">The sequence shown here is derived from an EMBL/GenBank/DDBJ whole genome shotgun (WGS) entry which is preliminary data.</text>
</comment>
<dbReference type="GO" id="GO:0003677">
    <property type="term" value="F:DNA binding"/>
    <property type="evidence" value="ECO:0007669"/>
    <property type="project" value="UniProtKB-KW"/>
</dbReference>
<gene>
    <name evidence="13" type="primary">AVEN_151343_1</name>
    <name evidence="13" type="ORF">CDAR_32231</name>
</gene>
<feature type="region of interest" description="Disordered" evidence="12">
    <location>
        <begin position="211"/>
        <end position="230"/>
    </location>
</feature>
<protein>
    <submittedName>
        <fullName evidence="13">Uncharacterized protein</fullName>
    </submittedName>
</protein>
<keyword evidence="8" id="KW-0238">DNA-binding</keyword>
<proteinExistence type="inferred from homology"/>
<evidence type="ECO:0000256" key="4">
    <source>
        <dbReference type="ARBA" id="ARBA00022490"/>
    </source>
</evidence>
<dbReference type="GO" id="GO:0040001">
    <property type="term" value="P:establishment of mitotic spindle localization"/>
    <property type="evidence" value="ECO:0007669"/>
    <property type="project" value="InterPro"/>
</dbReference>
<dbReference type="Pfam" id="PF16006">
    <property type="entry name" value="NUSAP"/>
    <property type="match status" value="2"/>
</dbReference>
<evidence type="ECO:0000256" key="1">
    <source>
        <dbReference type="ARBA" id="ARBA00004123"/>
    </source>
</evidence>
<feature type="compositionally biased region" description="Polar residues" evidence="12">
    <location>
        <begin position="1"/>
        <end position="15"/>
    </location>
</feature>
<sequence>MKKVATPSSVCQENVRSLKRKSLTKKTIQQPISVKTKKRSLTPKSGIKTGGTPKLMSAKKMKGTPAPNFKKLHQKAFSKMESISDYQQRKAKNSAQKIKEHLHYHVPEKSLSKKLPLKKKETNKLFGGIPFIPSVKNTKDINFHFGATADKKSDASKAISRTRNALPKKFTGEGAKKPRKTPLKAAKKSPVKTQENTPLKRRLGFDVRASLSKKLPYKPHKGPLRPLTEANLYVSPSVSSLSRKAPENKLVVTKRFETRGVLKGVRKNRRFELQMKNRKAATD</sequence>
<comment type="subcellular location">
    <subcellularLocation>
        <location evidence="2">Cytoplasm</location>
        <location evidence="2">Cytoskeleton</location>
        <location evidence="2">Spindle</location>
    </subcellularLocation>
    <subcellularLocation>
        <location evidence="1">Nucleus</location>
    </subcellularLocation>
</comment>